<evidence type="ECO:0000313" key="3">
    <source>
        <dbReference type="EMBL" id="OSY48450.1"/>
    </source>
</evidence>
<evidence type="ECO:0000313" key="4">
    <source>
        <dbReference type="EMBL" id="QEV55935.1"/>
    </source>
</evidence>
<dbReference type="SMART" id="SM01260">
    <property type="entry name" value="LANC_like"/>
    <property type="match status" value="1"/>
</dbReference>
<dbReference type="GO" id="GO:0031179">
    <property type="term" value="P:peptide modification"/>
    <property type="evidence" value="ECO:0007669"/>
    <property type="project" value="InterPro"/>
</dbReference>
<keyword evidence="1" id="KW-0862">Zinc</keyword>
<dbReference type="EMBL" id="MIGA01000001">
    <property type="protein sequence ID" value="OSY48450.1"/>
    <property type="molecule type" value="Genomic_DNA"/>
</dbReference>
<feature type="binding site" evidence="1">
    <location>
        <position position="315"/>
    </location>
    <ligand>
        <name>Zn(2+)</name>
        <dbReference type="ChEBI" id="CHEBI:29105"/>
    </ligand>
</feature>
<feature type="binding site" evidence="1">
    <location>
        <position position="365"/>
    </location>
    <ligand>
        <name>Zn(2+)</name>
        <dbReference type="ChEBI" id="CHEBI:29105"/>
    </ligand>
</feature>
<dbReference type="AlphaFoldDB" id="A0AAE6TQR4"/>
<accession>A0AAE6TQR4</accession>
<keyword evidence="1" id="KW-0479">Metal-binding</keyword>
<name>A0AAE6TQR4_STRPT</name>
<dbReference type="Pfam" id="PF05147">
    <property type="entry name" value="LANC_like"/>
    <property type="match status" value="1"/>
</dbReference>
<dbReference type="SUPFAM" id="SSF158745">
    <property type="entry name" value="LanC-like"/>
    <property type="match status" value="1"/>
</dbReference>
<organism evidence="4 6">
    <name type="scientific">Streptomyces platensis</name>
    <dbReference type="NCBI Taxonomy" id="58346"/>
    <lineage>
        <taxon>Bacteria</taxon>
        <taxon>Bacillati</taxon>
        <taxon>Actinomycetota</taxon>
        <taxon>Actinomycetes</taxon>
        <taxon>Kitasatosporales</taxon>
        <taxon>Streptomycetaceae</taxon>
        <taxon>Streptomyces</taxon>
    </lineage>
</organism>
<evidence type="ECO:0000256" key="1">
    <source>
        <dbReference type="PIRSR" id="PIRSR607822-1"/>
    </source>
</evidence>
<sequence length="467" mass="49252">MTAPLALCDAASDIAYRVADLLSSPERVAGTAHEALTALPPDLWQPAWQPASLLMGHPGIALLHTRCARNDARYAAIGHAHLAAAVAATTDAGPAAVGDLLLPARLHADAHGGYTRLLARCAEVHAAYVRARVARLTARRQEHGPGLAAGDYDVISGLAGEARGLLLAADHGDERCAQALRDVLTHLVRMTHPVRSPVADGSHVPGWWCAPDRYLLARDREEYPRGDLNVGVAHGICGPLALMSLAYRSGHRVPGMADALRRMADWVVSVAYTGDLGMRWPGRVAPTEAAGESSHPPQELQPPREAGARSRPGWCYGTAGIAWSLYLAGRALGDGRLTALAEDAVSGLARHPLDAAVATDPGFCHGRAGVLHTVSRMAVATGRTEWWARADDLAQELVAEYDPRTPFGYRQVVPPSPASGPAPHRVHHPGLLDGAAGVALVLAEYADARRGVGAAEVNGWDAAFLMG</sequence>
<evidence type="ECO:0000313" key="6">
    <source>
        <dbReference type="Proteomes" id="UP000325458"/>
    </source>
</evidence>
<dbReference type="KEGG" id="spla:CP981_33920"/>
<dbReference type="CDD" id="cd04793">
    <property type="entry name" value="LanC"/>
    <property type="match status" value="1"/>
</dbReference>
<evidence type="ECO:0000313" key="5">
    <source>
        <dbReference type="Proteomes" id="UP000194225"/>
    </source>
</evidence>
<feature type="region of interest" description="Disordered" evidence="2">
    <location>
        <begin position="286"/>
        <end position="309"/>
    </location>
</feature>
<proteinExistence type="predicted"/>
<dbReference type="Gene3D" id="1.50.10.20">
    <property type="match status" value="1"/>
</dbReference>
<keyword evidence="5" id="KW-1185">Reference proteome</keyword>
<feature type="binding site" evidence="1">
    <location>
        <position position="364"/>
    </location>
    <ligand>
        <name>Zn(2+)</name>
        <dbReference type="ChEBI" id="CHEBI:29105"/>
    </ligand>
</feature>
<reference evidence="4 6" key="2">
    <citation type="submission" date="2017-09" db="EMBL/GenBank/DDBJ databases">
        <authorList>
            <person name="Lee N."/>
            <person name="Cho B.-K."/>
        </authorList>
    </citation>
    <scope>NUCLEOTIDE SEQUENCE [LARGE SCALE GENOMIC DNA]</scope>
    <source>
        <strain evidence="4 6">ATCC 23948</strain>
    </source>
</reference>
<dbReference type="PRINTS" id="PR01955">
    <property type="entry name" value="LANCFRANKIA"/>
</dbReference>
<protein>
    <submittedName>
        <fullName evidence="3">Nisin biosynthesis protein NisC</fullName>
    </submittedName>
</protein>
<dbReference type="InterPro" id="IPR033889">
    <property type="entry name" value="LanC"/>
</dbReference>
<dbReference type="PRINTS" id="PR01950">
    <property type="entry name" value="LANCSUPER"/>
</dbReference>
<dbReference type="GO" id="GO:0046872">
    <property type="term" value="F:metal ion binding"/>
    <property type="evidence" value="ECO:0007669"/>
    <property type="project" value="UniProtKB-KW"/>
</dbReference>
<dbReference type="GeneID" id="90928226"/>
<reference evidence="3 5" key="1">
    <citation type="submission" date="2016-09" db="EMBL/GenBank/DDBJ databases">
        <title>Streptomyces platensis DSM40041, a candidate organism with high potential of specific P450 cytochromes.</title>
        <authorList>
            <person name="Grumaz C."/>
            <person name="Vainshtein Y."/>
            <person name="Kirstahler P."/>
            <person name="Sohn K."/>
        </authorList>
    </citation>
    <scope>NUCLEOTIDE SEQUENCE [LARGE SCALE GENOMIC DNA]</scope>
    <source>
        <strain evidence="3 5">DSM 40041</strain>
    </source>
</reference>
<evidence type="ECO:0000256" key="2">
    <source>
        <dbReference type="SAM" id="MobiDB-lite"/>
    </source>
</evidence>
<dbReference type="Proteomes" id="UP000194225">
    <property type="component" value="Unassembled WGS sequence"/>
</dbReference>
<gene>
    <name evidence="3" type="primary">nisC</name>
    <name evidence="3" type="ORF">BG653_00327</name>
    <name evidence="4" type="ORF">CP981_33920</name>
</gene>
<dbReference type="RefSeq" id="WP_085922364.1">
    <property type="nucleotide sequence ID" value="NZ_BAABSS010000079.1"/>
</dbReference>
<dbReference type="EMBL" id="CP023691">
    <property type="protein sequence ID" value="QEV55935.1"/>
    <property type="molecule type" value="Genomic_DNA"/>
</dbReference>
<dbReference type="InterPro" id="IPR007822">
    <property type="entry name" value="LANC-like"/>
</dbReference>
<dbReference type="Proteomes" id="UP000325458">
    <property type="component" value="Chromosome"/>
</dbReference>